<name>A0A4T0JFQ9_WALIC</name>
<dbReference type="AlphaFoldDB" id="A0A4T0JFQ9"/>
<evidence type="ECO:0000256" key="2">
    <source>
        <dbReference type="PIRSR" id="PIRSR000097-1"/>
    </source>
</evidence>
<evidence type="ECO:0000256" key="3">
    <source>
        <dbReference type="PIRSR" id="PIRSR000097-2"/>
    </source>
</evidence>
<dbReference type="GO" id="GO:0016616">
    <property type="term" value="F:oxidoreductase activity, acting on the CH-OH group of donors, NAD or NADP as acceptor"/>
    <property type="evidence" value="ECO:0007669"/>
    <property type="project" value="UniProtKB-ARBA"/>
</dbReference>
<dbReference type="FunFam" id="3.20.20.100:FF:000002">
    <property type="entry name" value="2,5-diketo-D-gluconic acid reductase A"/>
    <property type="match status" value="1"/>
</dbReference>
<gene>
    <name evidence="7" type="ORF">E3P86_00592</name>
</gene>
<evidence type="ECO:0000256" key="5">
    <source>
        <dbReference type="SAM" id="MobiDB-lite"/>
    </source>
</evidence>
<dbReference type="InterPro" id="IPR018170">
    <property type="entry name" value="Aldo/ket_reductase_CS"/>
</dbReference>
<dbReference type="PANTHER" id="PTHR43827:SF13">
    <property type="entry name" value="ALDO_KETO REDUCTASE FAMILY PROTEIN"/>
    <property type="match status" value="1"/>
</dbReference>
<dbReference type="PROSITE" id="PS00062">
    <property type="entry name" value="ALDOKETO_REDUCTASE_2"/>
    <property type="match status" value="1"/>
</dbReference>
<dbReference type="InterPro" id="IPR020471">
    <property type="entry name" value="AKR"/>
</dbReference>
<dbReference type="Gene3D" id="3.20.20.100">
    <property type="entry name" value="NADP-dependent oxidoreductase domain"/>
    <property type="match status" value="1"/>
</dbReference>
<evidence type="ECO:0000313" key="7">
    <source>
        <dbReference type="EMBL" id="TIB41970.1"/>
    </source>
</evidence>
<feature type="site" description="Lowers pKa of active site Tyr" evidence="4">
    <location>
        <position position="90"/>
    </location>
</feature>
<feature type="active site" description="Proton donor" evidence="2">
    <location>
        <position position="63"/>
    </location>
</feature>
<dbReference type="PRINTS" id="PR00069">
    <property type="entry name" value="ALDKETRDTASE"/>
</dbReference>
<evidence type="ECO:0000256" key="4">
    <source>
        <dbReference type="PIRSR" id="PIRSR000097-3"/>
    </source>
</evidence>
<evidence type="ECO:0000259" key="6">
    <source>
        <dbReference type="Pfam" id="PF00248"/>
    </source>
</evidence>
<keyword evidence="1" id="KW-0560">Oxidoreductase</keyword>
<proteinExistence type="predicted"/>
<feature type="domain" description="NADP-dependent oxidoreductase" evidence="6">
    <location>
        <begin position="30"/>
        <end position="280"/>
    </location>
</feature>
<evidence type="ECO:0000313" key="8">
    <source>
        <dbReference type="Proteomes" id="UP000310689"/>
    </source>
</evidence>
<dbReference type="Pfam" id="PF00248">
    <property type="entry name" value="Aldo_ket_red"/>
    <property type="match status" value="1"/>
</dbReference>
<dbReference type="InterPro" id="IPR023210">
    <property type="entry name" value="NADP_OxRdtase_dom"/>
</dbReference>
<dbReference type="InterPro" id="IPR036812">
    <property type="entry name" value="NAD(P)_OxRdtase_dom_sf"/>
</dbReference>
<sequence length="294" mass="33360">MELKKISNDTKQTQHTLTNLTTPGRTMPSIGFGLYQLSREATQRVTTRAVERGWRQFDGARVYRNERELGETIANLPHNHRREDLFLTSKLDKAGTSTSALADVRKSIRYHKTTYLDLMLIHSATPGYLNRIEAWKQLCEAYNTGLCRSIGVSNYGIKHLEELRKLCEENEGVVMPHVNQIQLHPWLQNRDIVAYCKSHGIVVQAFSPLARASRWQDPTIDSLAKKHGVTAAQVLIKWSLTHGFVPLVKTENEDRLSENLLSNIHFNLDQEDMAAIDALDDPNGACTWNPVNCD</sequence>
<feature type="region of interest" description="Disordered" evidence="5">
    <location>
        <begin position="1"/>
        <end position="23"/>
    </location>
</feature>
<dbReference type="Proteomes" id="UP000310689">
    <property type="component" value="Unassembled WGS sequence"/>
</dbReference>
<reference evidence="7 8" key="1">
    <citation type="submission" date="2019-03" db="EMBL/GenBank/DDBJ databases">
        <title>Sequencing 23 genomes of Wallemia ichthyophaga.</title>
        <authorList>
            <person name="Gostincar C."/>
        </authorList>
    </citation>
    <scope>NUCLEOTIDE SEQUENCE [LARGE SCALE GENOMIC DNA]</scope>
    <source>
        <strain evidence="7 8">EXF-6200</strain>
    </source>
</reference>
<evidence type="ECO:0000256" key="1">
    <source>
        <dbReference type="ARBA" id="ARBA00023002"/>
    </source>
</evidence>
<dbReference type="SUPFAM" id="SSF51430">
    <property type="entry name" value="NAD(P)-linked oxidoreductase"/>
    <property type="match status" value="1"/>
</dbReference>
<dbReference type="EMBL" id="SPOI01000013">
    <property type="protein sequence ID" value="TIB41970.1"/>
    <property type="molecule type" value="Genomic_DNA"/>
</dbReference>
<feature type="compositionally biased region" description="Polar residues" evidence="5">
    <location>
        <begin position="9"/>
        <end position="23"/>
    </location>
</feature>
<dbReference type="PANTHER" id="PTHR43827">
    <property type="entry name" value="2,5-DIKETO-D-GLUCONIC ACID REDUCTASE"/>
    <property type="match status" value="1"/>
</dbReference>
<dbReference type="CDD" id="cd19071">
    <property type="entry name" value="AKR_AKR1-5-like"/>
    <property type="match status" value="1"/>
</dbReference>
<protein>
    <recommendedName>
        <fullName evidence="6">NADP-dependent oxidoreductase domain-containing protein</fullName>
    </recommendedName>
</protein>
<dbReference type="PIRSF" id="PIRSF000097">
    <property type="entry name" value="AKR"/>
    <property type="match status" value="1"/>
</dbReference>
<feature type="binding site" evidence="3">
    <location>
        <position position="122"/>
    </location>
    <ligand>
        <name>substrate</name>
    </ligand>
</feature>
<organism evidence="7 8">
    <name type="scientific">Wallemia ichthyophaga</name>
    <dbReference type="NCBI Taxonomy" id="245174"/>
    <lineage>
        <taxon>Eukaryota</taxon>
        <taxon>Fungi</taxon>
        <taxon>Dikarya</taxon>
        <taxon>Basidiomycota</taxon>
        <taxon>Wallemiomycotina</taxon>
        <taxon>Wallemiomycetes</taxon>
        <taxon>Wallemiales</taxon>
        <taxon>Wallemiaceae</taxon>
        <taxon>Wallemia</taxon>
    </lineage>
</organism>
<accession>A0A4T0JFQ9</accession>
<comment type="caution">
    <text evidence="7">The sequence shown here is derived from an EMBL/GenBank/DDBJ whole genome shotgun (WGS) entry which is preliminary data.</text>
</comment>